<keyword evidence="1" id="KW-0285">Flavoprotein</keyword>
<keyword evidence="7" id="KW-1185">Reference proteome</keyword>
<dbReference type="RefSeq" id="WP_111213635.1">
    <property type="nucleotide sequence ID" value="NZ_POTY01000049.1"/>
</dbReference>
<evidence type="ECO:0000259" key="5">
    <source>
        <dbReference type="Pfam" id="PF03358"/>
    </source>
</evidence>
<dbReference type="EMBL" id="POTY01000049">
    <property type="protein sequence ID" value="PZG19900.1"/>
    <property type="molecule type" value="Genomic_DNA"/>
</dbReference>
<evidence type="ECO:0000256" key="1">
    <source>
        <dbReference type="ARBA" id="ARBA00022630"/>
    </source>
</evidence>
<dbReference type="Gene3D" id="3.40.50.360">
    <property type="match status" value="1"/>
</dbReference>
<dbReference type="PANTHER" id="PTHR43408:SF2">
    <property type="entry name" value="FMN REDUCTASE (NADPH)"/>
    <property type="match status" value="1"/>
</dbReference>
<dbReference type="AlphaFoldDB" id="A0A2W2F276"/>
<comment type="caution">
    <text evidence="6">The sequence shown here is derived from an EMBL/GenBank/DDBJ whole genome shotgun (WGS) entry which is preliminary data.</text>
</comment>
<reference evidence="6 7" key="1">
    <citation type="submission" date="2018-01" db="EMBL/GenBank/DDBJ databases">
        <title>Draft genome sequence of Jishengella sp. NA12.</title>
        <authorList>
            <person name="Sahin N."/>
            <person name="Ay H."/>
            <person name="Saygin H."/>
        </authorList>
    </citation>
    <scope>NUCLEOTIDE SEQUENCE [LARGE SCALE GENOMIC DNA]</scope>
    <source>
        <strain evidence="6 7">NA12</strain>
    </source>
</reference>
<protein>
    <submittedName>
        <fullName evidence="6">NADPH-dependent oxidoreductase</fullName>
    </submittedName>
</protein>
<dbReference type="OrthoDB" id="1643408at2"/>
<evidence type="ECO:0000256" key="4">
    <source>
        <dbReference type="SAM" id="MobiDB-lite"/>
    </source>
</evidence>
<gene>
    <name evidence="6" type="ORF">C1I95_10645</name>
</gene>
<dbReference type="Proteomes" id="UP000248924">
    <property type="component" value="Unassembled WGS sequence"/>
</dbReference>
<evidence type="ECO:0000256" key="3">
    <source>
        <dbReference type="ARBA" id="ARBA00023002"/>
    </source>
</evidence>
<dbReference type="InterPro" id="IPR029039">
    <property type="entry name" value="Flavoprotein-like_sf"/>
</dbReference>
<evidence type="ECO:0000256" key="2">
    <source>
        <dbReference type="ARBA" id="ARBA00022643"/>
    </source>
</evidence>
<accession>A0A2W2F276</accession>
<dbReference type="InterPro" id="IPR051814">
    <property type="entry name" value="NAD(P)H-dep_FMN_reductase"/>
</dbReference>
<keyword evidence="3" id="KW-0560">Oxidoreductase</keyword>
<dbReference type="Pfam" id="PF03358">
    <property type="entry name" value="FMN_red"/>
    <property type="match status" value="1"/>
</dbReference>
<dbReference type="InterPro" id="IPR005025">
    <property type="entry name" value="FMN_Rdtase-like_dom"/>
</dbReference>
<name>A0A2W2F276_9ACTN</name>
<feature type="domain" description="NADPH-dependent FMN reductase-like" evidence="5">
    <location>
        <begin position="25"/>
        <end position="170"/>
    </location>
</feature>
<keyword evidence="2" id="KW-0288">FMN</keyword>
<organism evidence="6 7">
    <name type="scientific">Micromonospora craterilacus</name>
    <dbReference type="NCBI Taxonomy" id="1655439"/>
    <lineage>
        <taxon>Bacteria</taxon>
        <taxon>Bacillati</taxon>
        <taxon>Actinomycetota</taxon>
        <taxon>Actinomycetes</taxon>
        <taxon>Micromonosporales</taxon>
        <taxon>Micromonosporaceae</taxon>
        <taxon>Micromonospora</taxon>
    </lineage>
</organism>
<evidence type="ECO:0000313" key="7">
    <source>
        <dbReference type="Proteomes" id="UP000248924"/>
    </source>
</evidence>
<dbReference type="PANTHER" id="PTHR43408">
    <property type="entry name" value="FMN REDUCTASE (NADPH)"/>
    <property type="match status" value="1"/>
</dbReference>
<feature type="region of interest" description="Disordered" evidence="4">
    <location>
        <begin position="1"/>
        <end position="20"/>
    </location>
</feature>
<proteinExistence type="predicted"/>
<dbReference type="SUPFAM" id="SSF52218">
    <property type="entry name" value="Flavoproteins"/>
    <property type="match status" value="1"/>
</dbReference>
<evidence type="ECO:0000313" key="6">
    <source>
        <dbReference type="EMBL" id="PZG19900.1"/>
    </source>
</evidence>
<dbReference type="GO" id="GO:0016491">
    <property type="term" value="F:oxidoreductase activity"/>
    <property type="evidence" value="ECO:0007669"/>
    <property type="project" value="UniProtKB-KW"/>
</dbReference>
<sequence length="223" mass="23418">MTDLRQHAPGRANPPTEPLTVPATVLVGNPRRGSRTLTVARHLTGALRAGLADLGVHIGDPYLVDLAELGADLPARLIAGTAAHAPLERVLDRVRGPGLLVVVSPTFKGSYTGLLKLFLDMLPREGLSPGTVAVPVMTAGWAQHRFVSDARLRPLLVELGAVVPVRGLAVLEEEFGDLDTAVAGWTAAAVPVLAAVLRSCQTPAVSPTRLAEPVPVHQPAQLR</sequence>